<dbReference type="OrthoDB" id="1270423at2"/>
<reference evidence="2 3" key="1">
    <citation type="submission" date="2014-07" db="EMBL/GenBank/DDBJ databases">
        <title>Genome of Chryseobacterium piperi CTM.</title>
        <authorList>
            <person name="Pipes S.E."/>
            <person name="Stropko S.J."/>
            <person name="Newman J.D."/>
        </authorList>
    </citation>
    <scope>NUCLEOTIDE SEQUENCE [LARGE SCALE GENOMIC DNA]</scope>
    <source>
        <strain evidence="2 3">CTM</strain>
    </source>
</reference>
<accession>A0A086BJ43</accession>
<protein>
    <submittedName>
        <fullName evidence="2">Uncharacterized protein</fullName>
    </submittedName>
</protein>
<gene>
    <name evidence="2" type="ORF">IQ37_08235</name>
</gene>
<name>A0A086BJ43_9FLAO</name>
<dbReference type="RefSeq" id="WP_034683666.1">
    <property type="nucleotide sequence ID" value="NZ_JPRJ01000011.1"/>
</dbReference>
<evidence type="ECO:0000256" key="1">
    <source>
        <dbReference type="SAM" id="SignalP"/>
    </source>
</evidence>
<proteinExistence type="predicted"/>
<feature type="signal peptide" evidence="1">
    <location>
        <begin position="1"/>
        <end position="19"/>
    </location>
</feature>
<dbReference type="eggNOG" id="COG2067">
    <property type="taxonomic scope" value="Bacteria"/>
</dbReference>
<dbReference type="STRING" id="558152.IQ37_08235"/>
<dbReference type="AlphaFoldDB" id="A0A086BJ43"/>
<evidence type="ECO:0000313" key="2">
    <source>
        <dbReference type="EMBL" id="KFF28957.1"/>
    </source>
</evidence>
<keyword evidence="1" id="KW-0732">Signal</keyword>
<comment type="caution">
    <text evidence="2">The sequence shown here is derived from an EMBL/GenBank/DDBJ whole genome shotgun (WGS) entry which is preliminary data.</text>
</comment>
<keyword evidence="3" id="KW-1185">Reference proteome</keyword>
<feature type="chain" id="PRO_5001804512" evidence="1">
    <location>
        <begin position="20"/>
        <end position="215"/>
    </location>
</feature>
<dbReference type="Proteomes" id="UP000028709">
    <property type="component" value="Unassembled WGS sequence"/>
</dbReference>
<dbReference type="EMBL" id="JPRJ01000011">
    <property type="protein sequence ID" value="KFF28957.1"/>
    <property type="molecule type" value="Genomic_DNA"/>
</dbReference>
<organism evidence="2 3">
    <name type="scientific">Chryseobacterium piperi</name>
    <dbReference type="NCBI Taxonomy" id="558152"/>
    <lineage>
        <taxon>Bacteria</taxon>
        <taxon>Pseudomonadati</taxon>
        <taxon>Bacteroidota</taxon>
        <taxon>Flavobacteriia</taxon>
        <taxon>Flavobacteriales</taxon>
        <taxon>Weeksellaceae</taxon>
        <taxon>Chryseobacterium group</taxon>
        <taxon>Chryseobacterium</taxon>
    </lineage>
</organism>
<dbReference type="KEGG" id="cpip:CJF12_17695"/>
<evidence type="ECO:0000313" key="3">
    <source>
        <dbReference type="Proteomes" id="UP000028709"/>
    </source>
</evidence>
<sequence length="215" mass="23760">MIKKITLLGMFSISIMSLAQQKFSIIPSVGYAWRTGKTPANLSREVSNHVKGLKSGLNFDISAYYHLKGNTALGLKYSHFTASSNSDFRVRNDNGQTFYVNLNTRDNISFVGPSFMYSNFNDESRHKLYFDIALGVISYSSNTNGMKITGSNLGMDTNVGYQYAITKNFSIGPKFGFTAGTLSRVKMNGTSMDLGDNQKESLHRVSLSAAAAFRF</sequence>
<dbReference type="Gene3D" id="2.40.160.20">
    <property type="match status" value="1"/>
</dbReference>